<name>A0A3S5CBM6_9PLAT</name>
<proteinExistence type="predicted"/>
<dbReference type="Proteomes" id="UP000784294">
    <property type="component" value="Unassembled WGS sequence"/>
</dbReference>
<dbReference type="EMBL" id="CAAALY010002593">
    <property type="protein sequence ID" value="VEL07852.1"/>
    <property type="molecule type" value="Genomic_DNA"/>
</dbReference>
<organism evidence="2 3">
    <name type="scientific">Protopolystoma xenopodis</name>
    <dbReference type="NCBI Taxonomy" id="117903"/>
    <lineage>
        <taxon>Eukaryota</taxon>
        <taxon>Metazoa</taxon>
        <taxon>Spiralia</taxon>
        <taxon>Lophotrochozoa</taxon>
        <taxon>Platyhelminthes</taxon>
        <taxon>Monogenea</taxon>
        <taxon>Polyopisthocotylea</taxon>
        <taxon>Polystomatidea</taxon>
        <taxon>Polystomatidae</taxon>
        <taxon>Protopolystoma</taxon>
    </lineage>
</organism>
<gene>
    <name evidence="2" type="ORF">PXEA_LOCUS1292</name>
</gene>
<sequence>MAGWCRLDAELVSTWCLTEGLTVRPNSIGWAVTPEGVENESSSWSNLTVVDPVELRHLLESHFSRLGEVGGGDVTGAQSKQTMEREKKRRATASAGIRCGDCESRAHEAVWLGQAALSGGCVRRE</sequence>
<feature type="region of interest" description="Disordered" evidence="1">
    <location>
        <begin position="70"/>
        <end position="90"/>
    </location>
</feature>
<keyword evidence="3" id="KW-1185">Reference proteome</keyword>
<dbReference type="AlphaFoldDB" id="A0A3S5CBM6"/>
<protein>
    <submittedName>
        <fullName evidence="2">Uncharacterized protein</fullName>
    </submittedName>
</protein>
<comment type="caution">
    <text evidence="2">The sequence shown here is derived from an EMBL/GenBank/DDBJ whole genome shotgun (WGS) entry which is preliminary data.</text>
</comment>
<evidence type="ECO:0000313" key="3">
    <source>
        <dbReference type="Proteomes" id="UP000784294"/>
    </source>
</evidence>
<reference evidence="2" key="1">
    <citation type="submission" date="2018-11" db="EMBL/GenBank/DDBJ databases">
        <authorList>
            <consortium name="Pathogen Informatics"/>
        </authorList>
    </citation>
    <scope>NUCLEOTIDE SEQUENCE</scope>
</reference>
<evidence type="ECO:0000313" key="2">
    <source>
        <dbReference type="EMBL" id="VEL07852.1"/>
    </source>
</evidence>
<evidence type="ECO:0000256" key="1">
    <source>
        <dbReference type="SAM" id="MobiDB-lite"/>
    </source>
</evidence>
<accession>A0A3S5CBM6</accession>